<protein>
    <recommendedName>
        <fullName evidence="1">Transglycosylase SLT domain-containing protein</fullName>
    </recommendedName>
</protein>
<dbReference type="Gene3D" id="1.10.530.10">
    <property type="match status" value="1"/>
</dbReference>
<dbReference type="EMBL" id="DF839573">
    <property type="protein sequence ID" value="GAT44055.1"/>
    <property type="molecule type" value="Genomic_DNA"/>
</dbReference>
<proteinExistence type="predicted"/>
<dbReference type="Proteomes" id="UP000815677">
    <property type="component" value="Unassembled WGS sequence"/>
</dbReference>
<dbReference type="SUPFAM" id="SSF53955">
    <property type="entry name" value="Lysozyme-like"/>
    <property type="match status" value="1"/>
</dbReference>
<dbReference type="InterPro" id="IPR008258">
    <property type="entry name" value="Transglycosylase_SLT_dom_1"/>
</dbReference>
<organism evidence="2 3">
    <name type="scientific">Mycena chlorophos</name>
    <name type="common">Agaric fungus</name>
    <name type="synonym">Agaricus chlorophos</name>
    <dbReference type="NCBI Taxonomy" id="658473"/>
    <lineage>
        <taxon>Eukaryota</taxon>
        <taxon>Fungi</taxon>
        <taxon>Dikarya</taxon>
        <taxon>Basidiomycota</taxon>
        <taxon>Agaricomycotina</taxon>
        <taxon>Agaricomycetes</taxon>
        <taxon>Agaricomycetidae</taxon>
        <taxon>Agaricales</taxon>
        <taxon>Marasmiineae</taxon>
        <taxon>Mycenaceae</taxon>
        <taxon>Mycena</taxon>
    </lineage>
</organism>
<reference evidence="2" key="1">
    <citation type="submission" date="2014-09" db="EMBL/GenBank/DDBJ databases">
        <title>Genome sequence of the luminous mushroom Mycena chlorophos for searching fungal bioluminescence genes.</title>
        <authorList>
            <person name="Tanaka Y."/>
            <person name="Kasuga D."/>
            <person name="Oba Y."/>
            <person name="Hase S."/>
            <person name="Sato K."/>
            <person name="Oba Y."/>
            <person name="Sakakibara Y."/>
        </authorList>
    </citation>
    <scope>NUCLEOTIDE SEQUENCE</scope>
</reference>
<gene>
    <name evidence="2" type="ORF">MCHLO_01697</name>
</gene>
<accession>A0ABQ0KZK9</accession>
<dbReference type="Pfam" id="PF01464">
    <property type="entry name" value="SLT"/>
    <property type="match status" value="1"/>
</dbReference>
<evidence type="ECO:0000259" key="1">
    <source>
        <dbReference type="Pfam" id="PF01464"/>
    </source>
</evidence>
<name>A0ABQ0KZK9_MYCCL</name>
<dbReference type="CDD" id="cd00254">
    <property type="entry name" value="LT-like"/>
    <property type="match status" value="1"/>
</dbReference>
<evidence type="ECO:0000313" key="2">
    <source>
        <dbReference type="EMBL" id="GAT44055.1"/>
    </source>
</evidence>
<dbReference type="InterPro" id="IPR023346">
    <property type="entry name" value="Lysozyme-like_dom_sf"/>
</dbReference>
<keyword evidence="3" id="KW-1185">Reference proteome</keyword>
<feature type="domain" description="Transglycosylase SLT" evidence="1">
    <location>
        <begin position="471"/>
        <end position="585"/>
    </location>
</feature>
<evidence type="ECO:0000313" key="3">
    <source>
        <dbReference type="Proteomes" id="UP000815677"/>
    </source>
</evidence>
<sequence length="666" mass="72829">MPNKPIIEIDVNDEQFKSFYEHYKEFHEKLEEMPDDWKAIHEASAAALGAMADHSNILIQHYREATDQNNELVKQLKEAKEAQRQFALTTGESGTVMKKLGLEAKELKETLFSVGSFLTKLGVLGLGALTGAFFGMDKLAEAATGGQRQARGLGMTTGQLNAFKVDFGTRYADESVLQGVADARSDLTKQWALQRATGLNQSQIQSMDLGELTGKLMLRAHDIWQNTPANQRNEQLFAATGLEQSGVSFDQYRQMGNTSRKELTDALGQYMTDRNTLGFSDASTDKLYVFQRDLDLAGKSLQSHLIDRLSVLGPSMGDFTKRLEKDGEKLLDEVLTPENLGKLEKGLNDLTTYLGGKSFQKDLEEAGHDIQVFAHAIDGMAKYLDQKFPQIGLGNGDEEKKPAWIKALDFGQSMEEDVDHGDTLWGKYVHFMGASLGETFLPSDQDALTPSQASLRAMKPHMISKADVTAYAKQLGQQYGLPWELLTATIQRESDFNANAIGVERDKAGNVTKIGGVGLAQINPDMAAKLGVKDLLDWKQSMEGEARMYKSLQAELGGNMDEMIAGYNTGGPNVRAAIAKAQEKGGAWSAYLLPETQKHMAAVKQYLDDQMPSKQPAMINDQSINAGQVGSVKTGNGTQQTPLVKLTVYNQSGSNIAVSTNAAAAS</sequence>